<dbReference type="InterPro" id="IPR028325">
    <property type="entry name" value="VG_K_chnl"/>
</dbReference>
<sequence>MRTRARLYKLLEPSVRDKGISALNIVLIILVLVSFLTFSLETEMSLSKEFRNQLASFNLVVLAIFALEYVARVWVSAENTTYKGIRGRITYMLTPFAITDLLAFLPELLALMITAGDARAIAALKALRLFRLLKLARFVPAFGMLWAALKRSGAQLGVALIVALALIYVSAIIIYFIEGDIQPEAFGSIPRATWWAVATLTTVGYGDAYPITVLGKMFAGVIALAGIGVVALPAGIFASAVSDEVDEREKMKKHNKDHS</sequence>
<evidence type="ECO:0000256" key="1">
    <source>
        <dbReference type="ARBA" id="ARBA00004141"/>
    </source>
</evidence>
<keyword evidence="15" id="KW-1185">Reference proteome</keyword>
<dbReference type="InterPro" id="IPR005821">
    <property type="entry name" value="Ion_trans_dom"/>
</dbReference>
<dbReference type="SUPFAM" id="SSF81324">
    <property type="entry name" value="Voltage-gated potassium channels"/>
    <property type="match status" value="1"/>
</dbReference>
<keyword evidence="7" id="KW-0630">Potassium</keyword>
<organism evidence="14 15">
    <name type="scientific">Hirschia litorea</name>
    <dbReference type="NCBI Taxonomy" id="1199156"/>
    <lineage>
        <taxon>Bacteria</taxon>
        <taxon>Pseudomonadati</taxon>
        <taxon>Pseudomonadota</taxon>
        <taxon>Alphaproteobacteria</taxon>
        <taxon>Hyphomonadales</taxon>
        <taxon>Hyphomonadaceae</taxon>
        <taxon>Hirschia</taxon>
    </lineage>
</organism>
<keyword evidence="6" id="KW-0851">Voltage-gated channel</keyword>
<evidence type="ECO:0000313" key="15">
    <source>
        <dbReference type="Proteomes" id="UP001596492"/>
    </source>
</evidence>
<keyword evidence="4 12" id="KW-0812">Transmembrane</keyword>
<evidence type="ECO:0000256" key="4">
    <source>
        <dbReference type="ARBA" id="ARBA00022692"/>
    </source>
</evidence>
<evidence type="ECO:0000256" key="5">
    <source>
        <dbReference type="ARBA" id="ARBA00022826"/>
    </source>
</evidence>
<evidence type="ECO:0000256" key="6">
    <source>
        <dbReference type="ARBA" id="ARBA00022882"/>
    </source>
</evidence>
<dbReference type="InterPro" id="IPR027359">
    <property type="entry name" value="Volt_channel_dom_sf"/>
</dbReference>
<feature type="domain" description="Ion transport" evidence="13">
    <location>
        <begin position="22"/>
        <end position="247"/>
    </location>
</feature>
<dbReference type="Gene3D" id="1.20.120.350">
    <property type="entry name" value="Voltage-gated potassium channels. Chain C"/>
    <property type="match status" value="1"/>
</dbReference>
<comment type="caution">
    <text evidence="14">The sequence shown here is derived from an EMBL/GenBank/DDBJ whole genome shotgun (WGS) entry which is preliminary data.</text>
</comment>
<dbReference type="PRINTS" id="PR00169">
    <property type="entry name" value="KCHANNEL"/>
</dbReference>
<evidence type="ECO:0000259" key="13">
    <source>
        <dbReference type="Pfam" id="PF00520"/>
    </source>
</evidence>
<keyword evidence="9" id="KW-0406">Ion transport</keyword>
<proteinExistence type="predicted"/>
<feature type="transmembrane region" description="Helical" evidence="12">
    <location>
        <begin position="96"/>
        <end position="116"/>
    </location>
</feature>
<dbReference type="Gene3D" id="1.10.287.70">
    <property type="match status" value="1"/>
</dbReference>
<feature type="transmembrane region" description="Helical" evidence="12">
    <location>
        <begin position="217"/>
        <end position="241"/>
    </location>
</feature>
<dbReference type="EMBL" id="JBHTBR010000004">
    <property type="protein sequence ID" value="MFC7291679.1"/>
    <property type="molecule type" value="Genomic_DNA"/>
</dbReference>
<dbReference type="RefSeq" id="WP_382166916.1">
    <property type="nucleotide sequence ID" value="NZ_JBHTBR010000004.1"/>
</dbReference>
<keyword evidence="2" id="KW-0813">Transport</keyword>
<keyword evidence="10 12" id="KW-0472">Membrane</keyword>
<evidence type="ECO:0000256" key="11">
    <source>
        <dbReference type="ARBA" id="ARBA00023303"/>
    </source>
</evidence>
<evidence type="ECO:0000256" key="3">
    <source>
        <dbReference type="ARBA" id="ARBA00022538"/>
    </source>
</evidence>
<feature type="transmembrane region" description="Helical" evidence="12">
    <location>
        <begin position="156"/>
        <end position="177"/>
    </location>
</feature>
<evidence type="ECO:0000256" key="2">
    <source>
        <dbReference type="ARBA" id="ARBA00022448"/>
    </source>
</evidence>
<evidence type="ECO:0000256" key="10">
    <source>
        <dbReference type="ARBA" id="ARBA00023136"/>
    </source>
</evidence>
<reference evidence="15" key="1">
    <citation type="journal article" date="2019" name="Int. J. Syst. Evol. Microbiol.">
        <title>The Global Catalogue of Microorganisms (GCM) 10K type strain sequencing project: providing services to taxonomists for standard genome sequencing and annotation.</title>
        <authorList>
            <consortium name="The Broad Institute Genomics Platform"/>
            <consortium name="The Broad Institute Genome Sequencing Center for Infectious Disease"/>
            <person name="Wu L."/>
            <person name="Ma J."/>
        </authorList>
    </citation>
    <scope>NUCLEOTIDE SEQUENCE [LARGE SCALE GENOMIC DNA]</scope>
    <source>
        <strain evidence="15">CCUG 51308</strain>
    </source>
</reference>
<keyword evidence="5" id="KW-0631">Potassium channel</keyword>
<dbReference type="PANTHER" id="PTHR11537:SF254">
    <property type="entry name" value="POTASSIUM VOLTAGE-GATED CHANNEL PROTEIN SHAB"/>
    <property type="match status" value="1"/>
</dbReference>
<feature type="transmembrane region" description="Helical" evidence="12">
    <location>
        <begin position="128"/>
        <end position="149"/>
    </location>
</feature>
<protein>
    <submittedName>
        <fullName evidence="14">Ion transporter</fullName>
    </submittedName>
</protein>
<evidence type="ECO:0000313" key="14">
    <source>
        <dbReference type="EMBL" id="MFC7291679.1"/>
    </source>
</evidence>
<evidence type="ECO:0000256" key="12">
    <source>
        <dbReference type="SAM" id="Phobius"/>
    </source>
</evidence>
<name>A0ABW2IL24_9PROT</name>
<keyword evidence="8 12" id="KW-1133">Transmembrane helix</keyword>
<gene>
    <name evidence="14" type="ORF">ACFQS8_08630</name>
</gene>
<evidence type="ECO:0000256" key="8">
    <source>
        <dbReference type="ARBA" id="ARBA00022989"/>
    </source>
</evidence>
<evidence type="ECO:0000256" key="7">
    <source>
        <dbReference type="ARBA" id="ARBA00022958"/>
    </source>
</evidence>
<comment type="subcellular location">
    <subcellularLocation>
        <location evidence="1">Membrane</location>
        <topology evidence="1">Multi-pass membrane protein</topology>
    </subcellularLocation>
</comment>
<keyword evidence="3" id="KW-0633">Potassium transport</keyword>
<evidence type="ECO:0000256" key="9">
    <source>
        <dbReference type="ARBA" id="ARBA00023065"/>
    </source>
</evidence>
<dbReference type="Pfam" id="PF00520">
    <property type="entry name" value="Ion_trans"/>
    <property type="match status" value="1"/>
</dbReference>
<keyword evidence="11" id="KW-0407">Ion channel</keyword>
<feature type="transmembrane region" description="Helical" evidence="12">
    <location>
        <begin position="55"/>
        <end position="75"/>
    </location>
</feature>
<dbReference type="Proteomes" id="UP001596492">
    <property type="component" value="Unassembled WGS sequence"/>
</dbReference>
<accession>A0ABW2IL24</accession>
<dbReference type="PANTHER" id="PTHR11537">
    <property type="entry name" value="VOLTAGE-GATED POTASSIUM CHANNEL"/>
    <property type="match status" value="1"/>
</dbReference>
<feature type="transmembrane region" description="Helical" evidence="12">
    <location>
        <begin position="21"/>
        <end position="40"/>
    </location>
</feature>